<protein>
    <submittedName>
        <fullName evidence="1">Uncharacterized protein</fullName>
    </submittedName>
</protein>
<sequence>MVAGSATVFGIVMLENARIIDSAKPRSVTFDAYVFTEDTHPDTPAQALLHYYNANDLQFGDIQPYFIIAHVAQIPTNATLPHIADGLTAKNYIFAGDITLLIPAGAGVVPENHLYVQIAGAVTNRQGNQFSLSPEQYVGILPRQVTFPTRCEIRPSKRWGTTPPQPRTGSCVVVGGYLERVVRDEGLNVVRFEVDTSQLVFLGKSPMAPTSPQTPSPLNGNGKRSRFTYRESPCNKRPRLDDSDDSGSSPGSAGAAAATSSP</sequence>
<evidence type="ECO:0000313" key="2">
    <source>
        <dbReference type="Proteomes" id="UP000308600"/>
    </source>
</evidence>
<dbReference type="Proteomes" id="UP000308600">
    <property type="component" value="Unassembled WGS sequence"/>
</dbReference>
<proteinExistence type="predicted"/>
<evidence type="ECO:0000313" key="1">
    <source>
        <dbReference type="EMBL" id="TFK62505.1"/>
    </source>
</evidence>
<dbReference type="EMBL" id="ML208577">
    <property type="protein sequence ID" value="TFK62505.1"/>
    <property type="molecule type" value="Genomic_DNA"/>
</dbReference>
<gene>
    <name evidence="1" type="ORF">BDN72DRAFT_386562</name>
</gene>
<reference evidence="1 2" key="1">
    <citation type="journal article" date="2019" name="Nat. Ecol. Evol.">
        <title>Megaphylogeny resolves global patterns of mushroom evolution.</title>
        <authorList>
            <person name="Varga T."/>
            <person name="Krizsan K."/>
            <person name="Foldi C."/>
            <person name="Dima B."/>
            <person name="Sanchez-Garcia M."/>
            <person name="Sanchez-Ramirez S."/>
            <person name="Szollosi G.J."/>
            <person name="Szarkandi J.G."/>
            <person name="Papp V."/>
            <person name="Albert L."/>
            <person name="Andreopoulos W."/>
            <person name="Angelini C."/>
            <person name="Antonin V."/>
            <person name="Barry K.W."/>
            <person name="Bougher N.L."/>
            <person name="Buchanan P."/>
            <person name="Buyck B."/>
            <person name="Bense V."/>
            <person name="Catcheside P."/>
            <person name="Chovatia M."/>
            <person name="Cooper J."/>
            <person name="Damon W."/>
            <person name="Desjardin D."/>
            <person name="Finy P."/>
            <person name="Geml J."/>
            <person name="Haridas S."/>
            <person name="Hughes K."/>
            <person name="Justo A."/>
            <person name="Karasinski D."/>
            <person name="Kautmanova I."/>
            <person name="Kiss B."/>
            <person name="Kocsube S."/>
            <person name="Kotiranta H."/>
            <person name="LaButti K.M."/>
            <person name="Lechner B.E."/>
            <person name="Liimatainen K."/>
            <person name="Lipzen A."/>
            <person name="Lukacs Z."/>
            <person name="Mihaltcheva S."/>
            <person name="Morgado L.N."/>
            <person name="Niskanen T."/>
            <person name="Noordeloos M.E."/>
            <person name="Ohm R.A."/>
            <person name="Ortiz-Santana B."/>
            <person name="Ovrebo C."/>
            <person name="Racz N."/>
            <person name="Riley R."/>
            <person name="Savchenko A."/>
            <person name="Shiryaev A."/>
            <person name="Soop K."/>
            <person name="Spirin V."/>
            <person name="Szebenyi C."/>
            <person name="Tomsovsky M."/>
            <person name="Tulloss R.E."/>
            <person name="Uehling J."/>
            <person name="Grigoriev I.V."/>
            <person name="Vagvolgyi C."/>
            <person name="Papp T."/>
            <person name="Martin F.M."/>
            <person name="Miettinen O."/>
            <person name="Hibbett D.S."/>
            <person name="Nagy L.G."/>
        </authorList>
    </citation>
    <scope>NUCLEOTIDE SEQUENCE [LARGE SCALE GENOMIC DNA]</scope>
    <source>
        <strain evidence="1 2">NL-1719</strain>
    </source>
</reference>
<keyword evidence="2" id="KW-1185">Reference proteome</keyword>
<accession>A0ACD3AA11</accession>
<organism evidence="1 2">
    <name type="scientific">Pluteus cervinus</name>
    <dbReference type="NCBI Taxonomy" id="181527"/>
    <lineage>
        <taxon>Eukaryota</taxon>
        <taxon>Fungi</taxon>
        <taxon>Dikarya</taxon>
        <taxon>Basidiomycota</taxon>
        <taxon>Agaricomycotina</taxon>
        <taxon>Agaricomycetes</taxon>
        <taxon>Agaricomycetidae</taxon>
        <taxon>Agaricales</taxon>
        <taxon>Pluteineae</taxon>
        <taxon>Pluteaceae</taxon>
        <taxon>Pluteus</taxon>
    </lineage>
</organism>
<name>A0ACD3AA11_9AGAR</name>